<evidence type="ECO:0000256" key="5">
    <source>
        <dbReference type="ARBA" id="ARBA00023136"/>
    </source>
</evidence>
<feature type="transmembrane region" description="Helical" evidence="6">
    <location>
        <begin position="244"/>
        <end position="266"/>
    </location>
</feature>
<reference evidence="8" key="1">
    <citation type="submission" date="2020-10" db="EMBL/GenBank/DDBJ databases">
        <title>Paenihalocynthiibacter styelae gen. nov., sp. nov., isolated from stalked sea squirt Styela clava.</title>
        <authorList>
            <person name="Kim Y.-O."/>
            <person name="Yoon J.-H."/>
        </authorList>
    </citation>
    <scope>NUCLEOTIDE SEQUENCE</scope>
    <source>
        <strain evidence="8">MYP1-1</strain>
    </source>
</reference>
<feature type="transmembrane region" description="Helical" evidence="6">
    <location>
        <begin position="40"/>
        <end position="60"/>
    </location>
</feature>
<evidence type="ECO:0000313" key="8">
    <source>
        <dbReference type="EMBL" id="MBI1492522.1"/>
    </source>
</evidence>
<dbReference type="Gene3D" id="1.10.3730.20">
    <property type="match status" value="1"/>
</dbReference>
<sequence>MTTTAPASRPLLAAGCITLGMASVALVDQFIAILKTESSVWQFLFIRGMIMLALLFLYAWLRGLSCRPQNAWAVLFRSTTMSLGLVVYFGALGFVSVATAAAGLFTSPIFVLLISALFLGQKVGIWRISAVALGFLGVTFALTPGSEQFLSNPVAAWQSFSTSTDEGAGWVRYVPALGGLFYGTAVVATRQWCAKESTMALLYGYFGTLTVMGGVVTGVLTVFPDILALDPYLAGGWRAPSVTFWSWTLVQAVGSALGIVFLTIGYQQGEASYVAVFEYTALIFSALFTWLIFSEVPTAGVLIGLVLITLGGVVIALRSKGGQAG</sequence>
<evidence type="ECO:0000256" key="6">
    <source>
        <dbReference type="SAM" id="Phobius"/>
    </source>
</evidence>
<evidence type="ECO:0000256" key="1">
    <source>
        <dbReference type="ARBA" id="ARBA00004141"/>
    </source>
</evidence>
<feature type="transmembrane region" description="Helical" evidence="6">
    <location>
        <begin position="273"/>
        <end position="293"/>
    </location>
</feature>
<organism evidence="8 9">
    <name type="scientific">Halocynthiibacter styelae</name>
    <dbReference type="NCBI Taxonomy" id="2761955"/>
    <lineage>
        <taxon>Bacteria</taxon>
        <taxon>Pseudomonadati</taxon>
        <taxon>Pseudomonadota</taxon>
        <taxon>Alphaproteobacteria</taxon>
        <taxon>Rhodobacterales</taxon>
        <taxon>Paracoccaceae</taxon>
        <taxon>Halocynthiibacter</taxon>
    </lineage>
</organism>
<comment type="similarity">
    <text evidence="2">Belongs to the drug/metabolite transporter (DMT) superfamily. 10 TMS drug/metabolite exporter (DME) (TC 2.A.7.3) family.</text>
</comment>
<dbReference type="GO" id="GO:0016020">
    <property type="term" value="C:membrane"/>
    <property type="evidence" value="ECO:0007669"/>
    <property type="project" value="UniProtKB-SubCell"/>
</dbReference>
<evidence type="ECO:0000259" key="7">
    <source>
        <dbReference type="Pfam" id="PF00892"/>
    </source>
</evidence>
<dbReference type="Proteomes" id="UP000640583">
    <property type="component" value="Unassembled WGS sequence"/>
</dbReference>
<comment type="caution">
    <text evidence="8">The sequence shown here is derived from an EMBL/GenBank/DDBJ whole genome shotgun (WGS) entry which is preliminary data.</text>
</comment>
<keyword evidence="3 6" id="KW-0812">Transmembrane</keyword>
<feature type="domain" description="EamA" evidence="7">
    <location>
        <begin position="177"/>
        <end position="315"/>
    </location>
</feature>
<dbReference type="Pfam" id="PF00892">
    <property type="entry name" value="EamA"/>
    <property type="match status" value="2"/>
</dbReference>
<keyword evidence="4 6" id="KW-1133">Transmembrane helix</keyword>
<protein>
    <submittedName>
        <fullName evidence="8">DMT family transporter</fullName>
    </submittedName>
</protein>
<feature type="transmembrane region" description="Helical" evidence="6">
    <location>
        <begin position="97"/>
        <end position="118"/>
    </location>
</feature>
<dbReference type="RefSeq" id="WP_228847447.1">
    <property type="nucleotide sequence ID" value="NZ_JADCKQ010000002.1"/>
</dbReference>
<dbReference type="AlphaFoldDB" id="A0A8J7IDC6"/>
<dbReference type="InterPro" id="IPR037185">
    <property type="entry name" value="EmrE-like"/>
</dbReference>
<feature type="transmembrane region" description="Helical" evidence="6">
    <location>
        <begin position="200"/>
        <end position="224"/>
    </location>
</feature>
<name>A0A8J7IDC6_9RHOB</name>
<keyword evidence="9" id="KW-1185">Reference proteome</keyword>
<feature type="transmembrane region" description="Helical" evidence="6">
    <location>
        <begin position="299"/>
        <end position="317"/>
    </location>
</feature>
<evidence type="ECO:0000256" key="4">
    <source>
        <dbReference type="ARBA" id="ARBA00022989"/>
    </source>
</evidence>
<proteinExistence type="inferred from homology"/>
<feature type="transmembrane region" description="Helical" evidence="6">
    <location>
        <begin position="170"/>
        <end position="188"/>
    </location>
</feature>
<dbReference type="EMBL" id="JADCKQ010000002">
    <property type="protein sequence ID" value="MBI1492522.1"/>
    <property type="molecule type" value="Genomic_DNA"/>
</dbReference>
<comment type="subcellular location">
    <subcellularLocation>
        <location evidence="1">Membrane</location>
        <topology evidence="1">Multi-pass membrane protein</topology>
    </subcellularLocation>
</comment>
<dbReference type="PANTHER" id="PTHR22911">
    <property type="entry name" value="ACYL-MALONYL CONDENSING ENZYME-RELATED"/>
    <property type="match status" value="1"/>
</dbReference>
<dbReference type="SUPFAM" id="SSF103481">
    <property type="entry name" value="Multidrug resistance efflux transporter EmrE"/>
    <property type="match status" value="2"/>
</dbReference>
<feature type="transmembrane region" description="Helical" evidence="6">
    <location>
        <begin position="12"/>
        <end position="34"/>
    </location>
</feature>
<evidence type="ECO:0000256" key="3">
    <source>
        <dbReference type="ARBA" id="ARBA00022692"/>
    </source>
</evidence>
<evidence type="ECO:0000256" key="2">
    <source>
        <dbReference type="ARBA" id="ARBA00009853"/>
    </source>
</evidence>
<feature type="domain" description="EamA" evidence="7">
    <location>
        <begin position="16"/>
        <end position="142"/>
    </location>
</feature>
<accession>A0A8J7IDC6</accession>
<gene>
    <name evidence="8" type="ORF">H1D41_02610</name>
</gene>
<dbReference type="InterPro" id="IPR000620">
    <property type="entry name" value="EamA_dom"/>
</dbReference>
<feature type="transmembrane region" description="Helical" evidence="6">
    <location>
        <begin position="72"/>
        <end position="91"/>
    </location>
</feature>
<dbReference type="PANTHER" id="PTHR22911:SF6">
    <property type="entry name" value="SOLUTE CARRIER FAMILY 35 MEMBER G1"/>
    <property type="match status" value="1"/>
</dbReference>
<keyword evidence="5 6" id="KW-0472">Membrane</keyword>
<feature type="transmembrane region" description="Helical" evidence="6">
    <location>
        <begin position="125"/>
        <end position="143"/>
    </location>
</feature>
<evidence type="ECO:0000313" key="9">
    <source>
        <dbReference type="Proteomes" id="UP000640583"/>
    </source>
</evidence>